<name>A0A1H8VT75_9GAMM</name>
<dbReference type="RefSeq" id="WP_091646434.1">
    <property type="nucleotide sequence ID" value="NZ_FOEG01000015.1"/>
</dbReference>
<evidence type="ECO:0000313" key="2">
    <source>
        <dbReference type="Proteomes" id="UP000199657"/>
    </source>
</evidence>
<reference evidence="1 2" key="1">
    <citation type="submission" date="2016-10" db="EMBL/GenBank/DDBJ databases">
        <authorList>
            <person name="de Groot N.N."/>
        </authorList>
    </citation>
    <scope>NUCLEOTIDE SEQUENCE [LARGE SCALE GENOMIC DNA]</scope>
    <source>
        <strain evidence="1 2">CGMCC 1.6291</strain>
    </source>
</reference>
<dbReference type="Proteomes" id="UP000199657">
    <property type="component" value="Unassembled WGS sequence"/>
</dbReference>
<dbReference type="AlphaFoldDB" id="A0A1H8VT75"/>
<keyword evidence="2" id="KW-1185">Reference proteome</keyword>
<gene>
    <name evidence="1" type="ORF">SAMN04488052_1158</name>
</gene>
<accession>A0A1H8VT75</accession>
<evidence type="ECO:0000313" key="1">
    <source>
        <dbReference type="EMBL" id="SEP18427.1"/>
    </source>
</evidence>
<proteinExistence type="predicted"/>
<dbReference type="OrthoDB" id="514491at2"/>
<dbReference type="EMBL" id="FOEG01000015">
    <property type="protein sequence ID" value="SEP18427.1"/>
    <property type="molecule type" value="Genomic_DNA"/>
</dbReference>
<dbReference type="STRING" id="406100.SAMN04488052_1158"/>
<organism evidence="1 2">
    <name type="scientific">Aquisalimonas asiatica</name>
    <dbReference type="NCBI Taxonomy" id="406100"/>
    <lineage>
        <taxon>Bacteria</taxon>
        <taxon>Pseudomonadati</taxon>
        <taxon>Pseudomonadota</taxon>
        <taxon>Gammaproteobacteria</taxon>
        <taxon>Chromatiales</taxon>
        <taxon>Ectothiorhodospiraceae</taxon>
        <taxon>Aquisalimonas</taxon>
    </lineage>
</organism>
<sequence>MSQPTLADTLSTATPCTPVRIGTLDPLGRDISYFFNGHGYYAFSHHGQRFAELPELDAATLRIKGKILGDGKSTIIGCSHFAVPLSKSRRIGKYGHYYFKIGEAIYQDRGPNAGVSLVERPDMDAKTLSVLDEDYAKDAFHYFRRDGEKLPVAELGDENELPVRLPARFRPYQSPFPQLKNDPAADLDTLWQWLMEEGASSWAAYAADDRFYPYWLAYFKLAARHYAETRDAAVYENALAVAGRYGALFVAEPNALDELAALHEAARQPQRLNDTMAALRILKPEDPAFTPDIARLLEQTLDSDLLRSAPEQTKPYLCRRVLARYRLLDRDELEARWGKEAPWFVARQTEYFERYVLTERMVSVTESSAAWRMYQAYKEYALLNPLAHLQVANGLFTMAHHWHNWSATFFNNEQQGRIAQAFYIAHRFFQAETPNAHGDAALAGAGKVDLVALSGGLDATQQYCERVAQAVHREITEQP</sequence>
<protein>
    <submittedName>
        <fullName evidence="1">Uncharacterized protein</fullName>
    </submittedName>
</protein>